<name>A0ABR2FA72_9ROSI</name>
<organism evidence="1 2">
    <name type="scientific">Hibiscus sabdariffa</name>
    <name type="common">roselle</name>
    <dbReference type="NCBI Taxonomy" id="183260"/>
    <lineage>
        <taxon>Eukaryota</taxon>
        <taxon>Viridiplantae</taxon>
        <taxon>Streptophyta</taxon>
        <taxon>Embryophyta</taxon>
        <taxon>Tracheophyta</taxon>
        <taxon>Spermatophyta</taxon>
        <taxon>Magnoliopsida</taxon>
        <taxon>eudicotyledons</taxon>
        <taxon>Gunneridae</taxon>
        <taxon>Pentapetalae</taxon>
        <taxon>rosids</taxon>
        <taxon>malvids</taxon>
        <taxon>Malvales</taxon>
        <taxon>Malvaceae</taxon>
        <taxon>Malvoideae</taxon>
        <taxon>Hibiscus</taxon>
    </lineage>
</organism>
<comment type="caution">
    <text evidence="1">The sequence shown here is derived from an EMBL/GenBank/DDBJ whole genome shotgun (WGS) entry which is preliminary data.</text>
</comment>
<keyword evidence="2" id="KW-1185">Reference proteome</keyword>
<dbReference type="EMBL" id="JBBPBM010000007">
    <property type="protein sequence ID" value="KAK8575209.1"/>
    <property type="molecule type" value="Genomic_DNA"/>
</dbReference>
<sequence length="143" mass="14975">MFGEPSAAGAVKECIVREGSAGHNDVLFDQLLDSDGLALTDVQRVSVVLAPELIVGSNVLIGISVQSVDDLNSVEFPTLQDSTKKKGRGRGNAGGNLPREADAGVANILLEMKAKKKDHVLKAKSLSEVFAVTVECVLITSSS</sequence>
<gene>
    <name evidence="1" type="ORF">V6N12_062885</name>
</gene>
<accession>A0ABR2FA72</accession>
<reference evidence="1 2" key="1">
    <citation type="journal article" date="2024" name="G3 (Bethesda)">
        <title>Genome assembly of Hibiscus sabdariffa L. provides insights into metabolisms of medicinal natural products.</title>
        <authorList>
            <person name="Kim T."/>
        </authorList>
    </citation>
    <scope>NUCLEOTIDE SEQUENCE [LARGE SCALE GENOMIC DNA]</scope>
    <source>
        <strain evidence="1">TK-2024</strain>
        <tissue evidence="1">Old leaves</tissue>
    </source>
</reference>
<dbReference type="Proteomes" id="UP001472677">
    <property type="component" value="Unassembled WGS sequence"/>
</dbReference>
<evidence type="ECO:0000313" key="2">
    <source>
        <dbReference type="Proteomes" id="UP001472677"/>
    </source>
</evidence>
<evidence type="ECO:0000313" key="1">
    <source>
        <dbReference type="EMBL" id="KAK8575209.1"/>
    </source>
</evidence>
<protein>
    <submittedName>
        <fullName evidence="1">Uncharacterized protein</fullName>
    </submittedName>
</protein>
<proteinExistence type="predicted"/>